<feature type="binding site" evidence="7">
    <location>
        <position position="341"/>
    </location>
    <ligand>
        <name>3-phosphoshikimate</name>
        <dbReference type="ChEBI" id="CHEBI:145989"/>
    </ligand>
</feature>
<dbReference type="RefSeq" id="WP_420903813.1">
    <property type="nucleotide sequence ID" value="NZ_BAAFGK010000001.1"/>
</dbReference>
<feature type="binding site" evidence="7">
    <location>
        <position position="93"/>
    </location>
    <ligand>
        <name>phosphoenolpyruvate</name>
        <dbReference type="ChEBI" id="CHEBI:58702"/>
    </ligand>
</feature>
<organism evidence="9 10">
    <name type="scientific">Candidatus Magnetaquiglobus chichijimensis</name>
    <dbReference type="NCBI Taxonomy" id="3141448"/>
    <lineage>
        <taxon>Bacteria</taxon>
        <taxon>Pseudomonadati</taxon>
        <taxon>Pseudomonadota</taxon>
        <taxon>Magnetococcia</taxon>
        <taxon>Magnetococcales</taxon>
        <taxon>Candidatus Magnetaquicoccaceae</taxon>
        <taxon>Candidatus Magnetaquiglobus</taxon>
    </lineage>
</organism>
<comment type="similarity">
    <text evidence="2 7">Belongs to the EPSP synthase family.</text>
</comment>
<evidence type="ECO:0000256" key="3">
    <source>
        <dbReference type="ARBA" id="ARBA00022605"/>
    </source>
</evidence>
<dbReference type="Pfam" id="PF00275">
    <property type="entry name" value="EPSP_synthase"/>
    <property type="match status" value="1"/>
</dbReference>
<dbReference type="PANTHER" id="PTHR21090">
    <property type="entry name" value="AROM/DEHYDROQUINATE SYNTHASE"/>
    <property type="match status" value="1"/>
</dbReference>
<keyword evidence="3 7" id="KW-0028">Amino-acid biosynthesis</keyword>
<dbReference type="EC" id="2.5.1.19" evidence="7"/>
<accession>A0ABQ0C520</accession>
<comment type="subcellular location">
    <subcellularLocation>
        <location evidence="7">Cytoplasm</location>
    </subcellularLocation>
</comment>
<proteinExistence type="inferred from homology"/>
<dbReference type="HAMAP" id="MF_00210">
    <property type="entry name" value="EPSP_synth"/>
    <property type="match status" value="1"/>
</dbReference>
<feature type="binding site" evidence="7">
    <location>
        <position position="314"/>
    </location>
    <ligand>
        <name>3-phosphoshikimate</name>
        <dbReference type="ChEBI" id="CHEBI:145989"/>
    </ligand>
</feature>
<dbReference type="InterPro" id="IPR006264">
    <property type="entry name" value="EPSP_synthase"/>
</dbReference>
<keyword evidence="4 7" id="KW-0808">Transferase</keyword>
<dbReference type="CDD" id="cd01556">
    <property type="entry name" value="EPSP_synthase"/>
    <property type="match status" value="1"/>
</dbReference>
<dbReference type="PIRSF" id="PIRSF000505">
    <property type="entry name" value="EPSPS"/>
    <property type="match status" value="1"/>
</dbReference>
<keyword evidence="5 7" id="KW-0057">Aromatic amino acid biosynthesis</keyword>
<dbReference type="NCBIfam" id="TIGR01356">
    <property type="entry name" value="aroA"/>
    <property type="match status" value="1"/>
</dbReference>
<evidence type="ECO:0000256" key="1">
    <source>
        <dbReference type="ARBA" id="ARBA00004811"/>
    </source>
</evidence>
<feature type="binding site" evidence="7">
    <location>
        <position position="25"/>
    </location>
    <ligand>
        <name>3-phosphoshikimate</name>
        <dbReference type="ChEBI" id="CHEBI:145989"/>
    </ligand>
</feature>
<dbReference type="InterPro" id="IPR036968">
    <property type="entry name" value="Enolpyruvate_Tfrase_sf"/>
</dbReference>
<comment type="caution">
    <text evidence="7">Lacks conserved residue(s) required for the propagation of feature annotation.</text>
</comment>
<dbReference type="InterPro" id="IPR023193">
    <property type="entry name" value="EPSP_synthase_CS"/>
</dbReference>
<feature type="binding site" evidence="7">
    <location>
        <position position="166"/>
    </location>
    <ligand>
        <name>3-phosphoshikimate</name>
        <dbReference type="ChEBI" id="CHEBI:145989"/>
    </ligand>
</feature>
<feature type="binding site" evidence="7">
    <location>
        <position position="20"/>
    </location>
    <ligand>
        <name>3-phosphoshikimate</name>
        <dbReference type="ChEBI" id="CHEBI:145989"/>
    </ligand>
</feature>
<feature type="binding site" evidence="7">
    <location>
        <position position="389"/>
    </location>
    <ligand>
        <name>phosphoenolpyruvate</name>
        <dbReference type="ChEBI" id="CHEBI:58702"/>
    </ligand>
</feature>
<feature type="active site" description="Proton acceptor" evidence="7">
    <location>
        <position position="314"/>
    </location>
</feature>
<feature type="binding site" evidence="7">
    <location>
        <position position="168"/>
    </location>
    <ligand>
        <name>phosphoenolpyruvate</name>
        <dbReference type="ChEBI" id="CHEBI:58702"/>
    </ligand>
</feature>
<evidence type="ECO:0000256" key="4">
    <source>
        <dbReference type="ARBA" id="ARBA00022679"/>
    </source>
</evidence>
<evidence type="ECO:0000256" key="6">
    <source>
        <dbReference type="ARBA" id="ARBA00044633"/>
    </source>
</evidence>
<comment type="subunit">
    <text evidence="7">Monomer.</text>
</comment>
<dbReference type="Proteomes" id="UP001628193">
    <property type="component" value="Unassembled WGS sequence"/>
</dbReference>
<evidence type="ECO:0000256" key="5">
    <source>
        <dbReference type="ARBA" id="ARBA00023141"/>
    </source>
</evidence>
<sequence length="440" mass="45763">MLISHPTQGLHGTIELPGDKSISHRAVILGSLADGESVIHHLLEGEDVLKTVGAFRAMGVDARRDESGAWRIRGVGLDGLSEPLDVLDMGNSGTAMRLLAGLLAGQPFFSVLTGDESLRGRPMGRVALPLARMGARILGRDANRFAPLAIQGSDLTGIDYISPVASAQVKTAVLFAGLTASGRTTVTEPALSRDHTERMLTAFGVPVERQGLSVAVTGHSRLKGLEMTVPGDVSSAAFPMVAALLAPGSEVTLKGVGVNPTRTGLLELLLAMGADITVSNPRDAGGEPVADLVVRHSRLKGIEVPPEVVPRAIDEFPVFALAAACAEGETVVTGAEELRVKESDRIRAIALGLGAQGARIEELADGMRVTGRPEGLEGGGVAEAFGDHRVAMTLMVAGMAARAPVRVTGKANIETSFPGFASLMNGLGGRIGQDEQGERR</sequence>
<dbReference type="InterPro" id="IPR001986">
    <property type="entry name" value="Enolpyruvate_Tfrase_dom"/>
</dbReference>
<feature type="binding site" evidence="7">
    <location>
        <position position="345"/>
    </location>
    <ligand>
        <name>phosphoenolpyruvate</name>
        <dbReference type="ChEBI" id="CHEBI:58702"/>
    </ligand>
</feature>
<comment type="pathway">
    <text evidence="1 7">Metabolic intermediate biosynthesis; chorismate biosynthesis; chorismate from D-erythrose 4-phosphate and phosphoenolpyruvate: step 6/7.</text>
</comment>
<evidence type="ECO:0000256" key="7">
    <source>
        <dbReference type="HAMAP-Rule" id="MF_00210"/>
    </source>
</evidence>
<evidence type="ECO:0000259" key="8">
    <source>
        <dbReference type="Pfam" id="PF00275"/>
    </source>
</evidence>
<comment type="function">
    <text evidence="7">Catalyzes the transfer of the enolpyruvyl moiety of phosphoenolpyruvate (PEP) to the 5-hydroxyl of shikimate-3-phosphate (S3P) to produce enolpyruvyl shikimate-3-phosphate and inorganic phosphate.</text>
</comment>
<gene>
    <name evidence="7 9" type="primary">aroA</name>
    <name evidence="9" type="ORF">SIID45300_00276</name>
</gene>
<feature type="binding site" evidence="7">
    <location>
        <position position="20"/>
    </location>
    <ligand>
        <name>phosphoenolpyruvate</name>
        <dbReference type="ChEBI" id="CHEBI:58702"/>
    </ligand>
</feature>
<comment type="caution">
    <text evidence="9">The sequence shown here is derived from an EMBL/GenBank/DDBJ whole genome shotgun (WGS) entry which is preliminary data.</text>
</comment>
<feature type="binding site" evidence="7">
    <location>
        <position position="21"/>
    </location>
    <ligand>
        <name>3-phosphoshikimate</name>
        <dbReference type="ChEBI" id="CHEBI:145989"/>
    </ligand>
</feature>
<evidence type="ECO:0000313" key="10">
    <source>
        <dbReference type="Proteomes" id="UP001628193"/>
    </source>
</evidence>
<evidence type="ECO:0000256" key="2">
    <source>
        <dbReference type="ARBA" id="ARBA00009948"/>
    </source>
</evidence>
<dbReference type="PANTHER" id="PTHR21090:SF5">
    <property type="entry name" value="PENTAFUNCTIONAL AROM POLYPEPTIDE"/>
    <property type="match status" value="1"/>
</dbReference>
<dbReference type="EMBL" id="BAAFGK010000001">
    <property type="protein sequence ID" value="GAB0055977.1"/>
    <property type="molecule type" value="Genomic_DNA"/>
</dbReference>
<reference evidence="9 10" key="1">
    <citation type="submission" date="2024-09" db="EMBL/GenBank/DDBJ databases">
        <title>Draft genome sequence of Candidatus Magnetaquicoccaceae bacterium FCR-1.</title>
        <authorList>
            <person name="Shimoshige H."/>
            <person name="Shimamura S."/>
            <person name="Taoka A."/>
            <person name="Kobayashi H."/>
            <person name="Maekawa T."/>
        </authorList>
    </citation>
    <scope>NUCLEOTIDE SEQUENCE [LARGE SCALE GENOMIC DNA]</scope>
    <source>
        <strain evidence="9 10">FCR-1</strain>
    </source>
</reference>
<dbReference type="PROSITE" id="PS00104">
    <property type="entry name" value="EPSP_SYNTHASE_1"/>
    <property type="match status" value="1"/>
</dbReference>
<dbReference type="InterPro" id="IPR013792">
    <property type="entry name" value="RNA3'P_cycl/enolpyr_Trfase_a/b"/>
</dbReference>
<keyword evidence="7" id="KW-0963">Cytoplasm</keyword>
<feature type="binding site" evidence="7">
    <location>
        <position position="168"/>
    </location>
    <ligand>
        <name>3-phosphoshikimate</name>
        <dbReference type="ChEBI" id="CHEBI:145989"/>
    </ligand>
</feature>
<feature type="binding site" evidence="7">
    <location>
        <position position="121"/>
    </location>
    <ligand>
        <name>phosphoenolpyruvate</name>
        <dbReference type="ChEBI" id="CHEBI:58702"/>
    </ligand>
</feature>
<comment type="catalytic activity">
    <reaction evidence="6">
        <text>3-phosphoshikimate + phosphoenolpyruvate = 5-O-(1-carboxyvinyl)-3-phosphoshikimate + phosphate</text>
        <dbReference type="Rhea" id="RHEA:21256"/>
        <dbReference type="ChEBI" id="CHEBI:43474"/>
        <dbReference type="ChEBI" id="CHEBI:57701"/>
        <dbReference type="ChEBI" id="CHEBI:58702"/>
        <dbReference type="ChEBI" id="CHEBI:145989"/>
        <dbReference type="EC" id="2.5.1.19"/>
    </reaction>
    <physiologicalReaction direction="left-to-right" evidence="6">
        <dbReference type="Rhea" id="RHEA:21257"/>
    </physiologicalReaction>
</comment>
<dbReference type="Gene3D" id="3.65.10.10">
    <property type="entry name" value="Enolpyruvate transferase domain"/>
    <property type="match status" value="2"/>
</dbReference>
<evidence type="ECO:0000313" key="9">
    <source>
        <dbReference type="EMBL" id="GAB0055977.1"/>
    </source>
</evidence>
<dbReference type="GO" id="GO:0003866">
    <property type="term" value="F:3-phosphoshikimate 1-carboxyvinyltransferase activity"/>
    <property type="evidence" value="ECO:0007669"/>
    <property type="project" value="UniProtKB-EC"/>
</dbReference>
<dbReference type="SUPFAM" id="SSF55205">
    <property type="entry name" value="EPT/RTPC-like"/>
    <property type="match status" value="1"/>
</dbReference>
<feature type="domain" description="Enolpyruvate transferase" evidence="8">
    <location>
        <begin position="7"/>
        <end position="421"/>
    </location>
</feature>
<keyword evidence="10" id="KW-1185">Reference proteome</keyword>
<name>A0ABQ0C520_9PROT</name>
<protein>
    <recommendedName>
        <fullName evidence="7">3-phosphoshikimate 1-carboxyvinyltransferase</fullName>
        <ecNumber evidence="7">2.5.1.19</ecNumber>
    </recommendedName>
    <alternativeName>
        <fullName evidence="7">5-enolpyruvylshikimate-3-phosphate synthase</fullName>
        <shortName evidence="7">EPSP synthase</shortName>
        <shortName evidence="7">EPSPS</shortName>
    </alternativeName>
</protein>